<evidence type="ECO:0000256" key="3">
    <source>
        <dbReference type="ARBA" id="ARBA00022578"/>
    </source>
</evidence>
<feature type="region of interest" description="Disordered" evidence="7">
    <location>
        <begin position="1"/>
        <end position="27"/>
    </location>
</feature>
<dbReference type="PANTHER" id="PTHR33217">
    <property type="entry name" value="TRANSPOSASE FOR INSERTION SEQUENCE ELEMENT IS1081"/>
    <property type="match status" value="1"/>
</dbReference>
<evidence type="ECO:0000256" key="4">
    <source>
        <dbReference type="ARBA" id="ARBA00023125"/>
    </source>
</evidence>
<proteinExistence type="inferred from homology"/>
<dbReference type="Proteomes" id="UP000005951">
    <property type="component" value="Unassembled WGS sequence"/>
</dbReference>
<sequence>MRPTHGAAPTTEQRSDERGNSRNGYRHHGFDTLDVAILKLRSGSYFPEHLVAAAPQERRKAQATAIVTCYLLGVSTRRTERLVDTLGITSLSKSQVSVMAEDLDTLVEAFRSQPLDAGPYTFVAVDALVLTVREN</sequence>
<keyword evidence="4 6" id="KW-0238">DNA-binding</keyword>
<accession>K8XJG0</accession>
<dbReference type="Pfam" id="PF00872">
    <property type="entry name" value="Transposase_mut"/>
    <property type="match status" value="1"/>
</dbReference>
<evidence type="ECO:0000256" key="7">
    <source>
        <dbReference type="SAM" id="MobiDB-lite"/>
    </source>
</evidence>
<evidence type="ECO:0000313" key="8">
    <source>
        <dbReference type="EMBL" id="EKT78432.1"/>
    </source>
</evidence>
<dbReference type="GO" id="GO:0003677">
    <property type="term" value="F:DNA binding"/>
    <property type="evidence" value="ECO:0007669"/>
    <property type="project" value="UniProtKB-UniRule"/>
</dbReference>
<dbReference type="GO" id="GO:0006313">
    <property type="term" value="P:DNA transposition"/>
    <property type="evidence" value="ECO:0007669"/>
    <property type="project" value="UniProtKB-UniRule"/>
</dbReference>
<comment type="function">
    <text evidence="1 6">Required for the transposition of the insertion element.</text>
</comment>
<evidence type="ECO:0000256" key="2">
    <source>
        <dbReference type="ARBA" id="ARBA00010961"/>
    </source>
</evidence>
<dbReference type="GO" id="GO:0004803">
    <property type="term" value="F:transposase activity"/>
    <property type="evidence" value="ECO:0007669"/>
    <property type="project" value="UniProtKB-UniRule"/>
</dbReference>
<gene>
    <name evidence="8" type="ORF">WSS_A32435</name>
</gene>
<dbReference type="InterPro" id="IPR001207">
    <property type="entry name" value="Transposase_mutator"/>
</dbReference>
<comment type="similarity">
    <text evidence="2 6">Belongs to the transposase mutator family.</text>
</comment>
<organism evidence="8 9">
    <name type="scientific">Rhodococcus opacus M213</name>
    <dbReference type="NCBI Taxonomy" id="1129896"/>
    <lineage>
        <taxon>Bacteria</taxon>
        <taxon>Bacillati</taxon>
        <taxon>Actinomycetota</taxon>
        <taxon>Actinomycetes</taxon>
        <taxon>Mycobacteriales</taxon>
        <taxon>Nocardiaceae</taxon>
        <taxon>Rhodococcus</taxon>
    </lineage>
</organism>
<evidence type="ECO:0000256" key="6">
    <source>
        <dbReference type="RuleBase" id="RU365089"/>
    </source>
</evidence>
<keyword evidence="5 6" id="KW-0233">DNA recombination</keyword>
<name>K8XJG0_RHOOP</name>
<reference evidence="8 9" key="1">
    <citation type="journal article" date="2013" name="Genome Announc.">
        <title>Draft Genome Sequence of Rhodococcus opacus Strain M213 Shows a Diverse Catabolic Potential.</title>
        <authorList>
            <person name="Pathak A."/>
            <person name="Green S.J."/>
            <person name="Ogram A."/>
            <person name="Chauhan A."/>
        </authorList>
    </citation>
    <scope>NUCLEOTIDE SEQUENCE [LARGE SCALE GENOMIC DNA]</scope>
    <source>
        <strain evidence="8 9">M213</strain>
    </source>
</reference>
<comment type="caution">
    <text evidence="8">The sequence shown here is derived from an EMBL/GenBank/DDBJ whole genome shotgun (WGS) entry which is preliminary data.</text>
</comment>
<evidence type="ECO:0000313" key="9">
    <source>
        <dbReference type="Proteomes" id="UP000005951"/>
    </source>
</evidence>
<keyword evidence="3 6" id="KW-0815">Transposition</keyword>
<evidence type="ECO:0000256" key="1">
    <source>
        <dbReference type="ARBA" id="ARBA00002190"/>
    </source>
</evidence>
<keyword evidence="6" id="KW-0814">Transposable element</keyword>
<dbReference type="PANTHER" id="PTHR33217:SF7">
    <property type="entry name" value="TRANSPOSASE FOR INSERTION SEQUENCE ELEMENT IS1081"/>
    <property type="match status" value="1"/>
</dbReference>
<dbReference type="EMBL" id="AJYC02000106">
    <property type="protein sequence ID" value="EKT78432.1"/>
    <property type="molecule type" value="Genomic_DNA"/>
</dbReference>
<protein>
    <recommendedName>
        <fullName evidence="6">Mutator family transposase</fullName>
    </recommendedName>
</protein>
<dbReference type="AlphaFoldDB" id="K8XJG0"/>
<evidence type="ECO:0000256" key="5">
    <source>
        <dbReference type="ARBA" id="ARBA00023172"/>
    </source>
</evidence>